<evidence type="ECO:0000313" key="2">
    <source>
        <dbReference type="EMBL" id="PVM84572.1"/>
    </source>
</evidence>
<gene>
    <name evidence="2" type="ORF">DDF67_18800</name>
</gene>
<keyword evidence="3" id="KW-1185">Reference proteome</keyword>
<dbReference type="EMBL" id="QDKQ01000064">
    <property type="protein sequence ID" value="PVM84572.1"/>
    <property type="molecule type" value="Genomic_DNA"/>
</dbReference>
<keyword evidence="1" id="KW-1133">Transmembrane helix</keyword>
<feature type="transmembrane region" description="Helical" evidence="1">
    <location>
        <begin position="17"/>
        <end position="37"/>
    </location>
</feature>
<dbReference type="OrthoDB" id="7185618at2"/>
<organism evidence="2 3">
    <name type="scientific">Caulobacter endophyticus</name>
    <dbReference type="NCBI Taxonomy" id="2172652"/>
    <lineage>
        <taxon>Bacteria</taxon>
        <taxon>Pseudomonadati</taxon>
        <taxon>Pseudomonadota</taxon>
        <taxon>Alphaproteobacteria</taxon>
        <taxon>Caulobacterales</taxon>
        <taxon>Caulobacteraceae</taxon>
        <taxon>Caulobacter</taxon>
    </lineage>
</organism>
<comment type="caution">
    <text evidence="2">The sequence shown here is derived from an EMBL/GenBank/DDBJ whole genome shotgun (WGS) entry which is preliminary data.</text>
</comment>
<proteinExistence type="predicted"/>
<keyword evidence="1" id="KW-0812">Transmembrane</keyword>
<keyword evidence="1" id="KW-0472">Membrane</keyword>
<feature type="transmembrane region" description="Helical" evidence="1">
    <location>
        <begin position="104"/>
        <end position="121"/>
    </location>
</feature>
<feature type="transmembrane region" description="Helical" evidence="1">
    <location>
        <begin position="67"/>
        <end position="84"/>
    </location>
</feature>
<accession>A0A2T9JLL0</accession>
<dbReference type="RefSeq" id="WP_109102372.1">
    <property type="nucleotide sequence ID" value="NZ_QDKQ01000064.1"/>
</dbReference>
<sequence>MIRAKDYDGEFSLTEQLLGWALAVGMAGLFIAALLWVDARNDMRLEMAAAETRNVVAAWRMDGPPPWLTLLVGAVPFYFVPGLFGVRNWRLHPTLGRKARGRVLTLLVLVLAGATAAVAVFSGHRRGIATIDEVVWLKNREVIARAPWSAATGVALNCVEHGRSKRLKLAYVVTFAGGRRVDLSPDWGEPALHWIERLEDAPILHVVPHGAVSRGELSACVRLYARRLDEEDRRRLDGVLGLRADNPDYVG</sequence>
<protein>
    <recommendedName>
        <fullName evidence="4">PH domain-containing protein</fullName>
    </recommendedName>
</protein>
<evidence type="ECO:0000256" key="1">
    <source>
        <dbReference type="SAM" id="Phobius"/>
    </source>
</evidence>
<name>A0A2T9JLL0_9CAUL</name>
<evidence type="ECO:0000313" key="3">
    <source>
        <dbReference type="Proteomes" id="UP000245073"/>
    </source>
</evidence>
<reference evidence="2 3" key="1">
    <citation type="submission" date="2018-04" db="EMBL/GenBank/DDBJ databases">
        <title>The genome sequence of Caulobacter sp. 744.</title>
        <authorList>
            <person name="Gao J."/>
            <person name="Sun J."/>
        </authorList>
    </citation>
    <scope>NUCLEOTIDE SEQUENCE [LARGE SCALE GENOMIC DNA]</scope>
    <source>
        <strain evidence="2 3">774</strain>
    </source>
</reference>
<dbReference type="AlphaFoldDB" id="A0A2T9JLL0"/>
<dbReference type="Proteomes" id="UP000245073">
    <property type="component" value="Unassembled WGS sequence"/>
</dbReference>
<evidence type="ECO:0008006" key="4">
    <source>
        <dbReference type="Google" id="ProtNLM"/>
    </source>
</evidence>